<protein>
    <submittedName>
        <fullName evidence="1">Uncharacterized protein</fullName>
    </submittedName>
</protein>
<dbReference type="EMBL" id="AB086814">
    <property type="protein sequence ID" value="BAC45040.1"/>
    <property type="molecule type" value="mRNA"/>
</dbReference>
<proteinExistence type="evidence at transcript level"/>
<accession>Q8AZM6</accession>
<evidence type="ECO:0000313" key="1">
    <source>
        <dbReference type="EMBL" id="BAC45040.1"/>
    </source>
</evidence>
<organism evidence="1">
    <name type="scientific">Bracoviriform kariyai</name>
    <dbReference type="NCBI Taxonomy" id="199362"/>
    <lineage>
        <taxon>Viruses</taxon>
        <taxon>Viruses incertae sedis</taxon>
        <taxon>Polydnaviriformidae</taxon>
        <taxon>Bracoviriform</taxon>
    </lineage>
</organism>
<sequence>MFSKVVFVFAALLATALAGIRKDFYPRGSSTNQVVDDDGFITVPQKHSDKPVSESLETEELPQKHKVEMMDPNETIEITKVEPLQPDHKTVEKLNCSSLNGYKIELENTEFKSIEYPCILRAQKIVLRNNLFWNPQSIIEMIAENITIEHNGFIGSAQDIRMIAEHVIVNDNVHIGQHQIHELYAPIIEKNRNIYDGDYQIHHLTGATIEETRNTMKGSYVRTTQAPITQVVPGKTPNDKENVIKLPLTIVHVGNLFDGPHQNKLPSKSGVKHLMTGITIRSKSHSPVIEEIVNMYDAALSN</sequence>
<reference evidence="1" key="2">
    <citation type="journal article" date="2003" name="J. Insect Physiol.">
        <title>Expression of Cotesia kariyai polydnavirus genes in lepidopteran hemocytes and Sf9 cells.</title>
        <authorList>
            <person name="Tanaka K."/>
            <person name="Tsuzuki S."/>
            <person name="Matsumoto H."/>
            <person name="Hayakawa Y."/>
        </authorList>
    </citation>
    <scope>NUCLEOTIDE SEQUENCE</scope>
</reference>
<name>Q8AZM6_9VIRU</name>
<reference evidence="1" key="1">
    <citation type="journal article" date="1996" name="Insect Biochem. Mol. Biol.">
        <title>Characterization of polydnavirus-encoded mRNA in parasitized armyworm larvae.</title>
        <authorList>
            <person name="Yamanaka A."/>
            <person name="Hayakawa Y."/>
            <person name="Noda H."/>
            <person name="Nakashima N."/>
            <person name="Watanabe H."/>
        </authorList>
    </citation>
    <scope>NUCLEOTIDE SEQUENCE</scope>
</reference>